<dbReference type="PANTHER" id="PTHR20988:SF2">
    <property type="entry name" value="TRANSMEMBRANE PROTEIN 183A-RELATED"/>
    <property type="match status" value="1"/>
</dbReference>
<dbReference type="PANTHER" id="PTHR20988">
    <property type="entry name" value="TRANSMEMBRANE PROTEIN 183A-RELATED"/>
    <property type="match status" value="1"/>
</dbReference>
<dbReference type="InterPro" id="IPR026509">
    <property type="entry name" value="TMEM183"/>
</dbReference>
<evidence type="ECO:0008006" key="2">
    <source>
        <dbReference type="Google" id="ProtNLM"/>
    </source>
</evidence>
<reference evidence="1" key="1">
    <citation type="submission" date="2016-12" db="EMBL/GenBank/DDBJ databases">
        <title>An insight into the sialome and mialome of the sand fly, Nyssomyia neivai.</title>
        <authorList>
            <person name="Sebastian V."/>
            <person name="Goulart T.M."/>
            <person name="Oliveira W."/>
            <person name="Calvo E."/>
            <person name="Oliveira L.F."/>
            <person name="Pinto M.C."/>
            <person name="Rosselino A.M."/>
            <person name="Ribeiro J.M."/>
        </authorList>
    </citation>
    <scope>NUCLEOTIDE SEQUENCE</scope>
</reference>
<dbReference type="AlphaFoldDB" id="A0A1L8DBJ7"/>
<accession>A0A1L8DBJ7</accession>
<protein>
    <recommendedName>
        <fullName evidence="2">F-box domain-containing protein</fullName>
    </recommendedName>
</protein>
<sequence>MKDRKKKGQVAAASDFSINNCANADISISRERKSQYCKNTKKFMQLIDEDKVHDDDEEVPKEEENLVVVEKFEEDYADYGFDIWWLIAEHIMPEDVLHFALICRKTASVIQMEKFWMHLYHRFFQSTDTIALPTFLRPQGKRGNMRNIAIRSLFYTYTPFRLSVTRRANRDPACLIGKRLDTLWFVPGDKQPWTFFYKFRPRTNEKKQTWRRVNHGMKKKSHAENDHVLLIYTRQFRPLPQLHGQDVFLKSLTRPLATGFSEFALKLEFEDYKGNIVQKITYDSGVSVQVIDWFSPLYETTVKKLCDFSVCDDSNNNSNFFDD</sequence>
<dbReference type="GO" id="GO:0031647">
    <property type="term" value="P:regulation of protein stability"/>
    <property type="evidence" value="ECO:0007669"/>
    <property type="project" value="TreeGrafter"/>
</dbReference>
<evidence type="ECO:0000313" key="1">
    <source>
        <dbReference type="EMBL" id="JAV03836.1"/>
    </source>
</evidence>
<dbReference type="EMBL" id="GFDF01010248">
    <property type="protein sequence ID" value="JAV03836.1"/>
    <property type="molecule type" value="Transcribed_RNA"/>
</dbReference>
<name>A0A1L8DBJ7_9DIPT</name>
<organism evidence="1">
    <name type="scientific">Nyssomyia neivai</name>
    <dbReference type="NCBI Taxonomy" id="330878"/>
    <lineage>
        <taxon>Eukaryota</taxon>
        <taxon>Metazoa</taxon>
        <taxon>Ecdysozoa</taxon>
        <taxon>Arthropoda</taxon>
        <taxon>Hexapoda</taxon>
        <taxon>Insecta</taxon>
        <taxon>Pterygota</taxon>
        <taxon>Neoptera</taxon>
        <taxon>Endopterygota</taxon>
        <taxon>Diptera</taxon>
        <taxon>Nematocera</taxon>
        <taxon>Psychodoidea</taxon>
        <taxon>Psychodidae</taxon>
        <taxon>Nyssomyia</taxon>
    </lineage>
</organism>
<dbReference type="GO" id="GO:0019005">
    <property type="term" value="C:SCF ubiquitin ligase complex"/>
    <property type="evidence" value="ECO:0007669"/>
    <property type="project" value="TreeGrafter"/>
</dbReference>
<proteinExistence type="predicted"/>